<comment type="subunit">
    <text evidence="11">Heterotetramer, composed of two GyrA and two GyrB chains. In the heterotetramer, GyrA contains the active site tyrosine that forms a transient covalent intermediate with DNA, while GyrB binds cofactors and catalyzes ATP hydrolysis.</text>
</comment>
<dbReference type="Pfam" id="PF01751">
    <property type="entry name" value="Toprim"/>
    <property type="match status" value="1"/>
</dbReference>
<dbReference type="RefSeq" id="WP_043142970.1">
    <property type="nucleotide sequence ID" value="NZ_AP022337.1"/>
</dbReference>
<dbReference type="SUPFAM" id="SSF56719">
    <property type="entry name" value="Type II DNA topoisomerase"/>
    <property type="match status" value="1"/>
</dbReference>
<comment type="subcellular location">
    <subcellularLocation>
        <location evidence="11">Cytoplasm</location>
    </subcellularLocation>
</comment>
<dbReference type="GO" id="GO:0005524">
    <property type="term" value="F:ATP binding"/>
    <property type="evidence" value="ECO:0007669"/>
    <property type="project" value="UniProtKB-UniRule"/>
</dbReference>
<dbReference type="InterPro" id="IPR011557">
    <property type="entry name" value="GyrB"/>
</dbReference>
<dbReference type="EMBL" id="JSUQ01000011">
    <property type="protein sequence ID" value="KHQ52496.1"/>
    <property type="molecule type" value="Genomic_DNA"/>
</dbReference>
<dbReference type="InterPro" id="IPR000565">
    <property type="entry name" value="Topo_IIA_B"/>
</dbReference>
<proteinExistence type="inferred from homology"/>
<dbReference type="InterPro" id="IPR014721">
    <property type="entry name" value="Ribsml_uS5_D2-typ_fold_subgr"/>
</dbReference>
<evidence type="ECO:0000256" key="5">
    <source>
        <dbReference type="ARBA" id="ARBA00022741"/>
    </source>
</evidence>
<accession>A0A0B3S750</accession>
<comment type="catalytic activity">
    <reaction evidence="1 11">
        <text>ATP-dependent breakage, passage and rejoining of double-stranded DNA.</text>
        <dbReference type="EC" id="5.6.2.2"/>
    </reaction>
</comment>
<keyword evidence="4 11" id="KW-0479">Metal-binding</keyword>
<sequence>MSDQPAAPSEYGADSIKVLKGLEAVRKRPGMYIGDTDDGSGLHHMVYEVVDNGIDEALAKHADYVHVKIHADSSVSVRDNGRGIPVDIHSEEGVSAAEVIMTQLHAGGKFDQNSYKVSGGLHGVGVSVVNALSVWLELRIWRNGKEHFAKFEHGETTEHLRVVGDAEGETGTEVRFLASTDTFSNLDYSFETLEKRLRELAFLNSGVRIILEDERPAEPIKTELHYEGGVREFVKYLDRSKQAVMTEPVYMEGEKDGIGVEVAMWWNDSYHETVLPFTNNIPQRDGGTHLAGFRGALTRTIQKYAQESGIAKREKVNFTGDDAREGLTAVLSVKVPDPKFSSQTKDKLVSSEVRPAVEGLMNEKLAEWFEENPQQAKQIVGKIIEAALAREAARKARELTRRKTAMDVSFNAAKLKDCSEKDASKTELFLVEGDSAGGSAQTGRDRRNQAILPLRGKILNVERARFDRMLGSQEIGNLVMALGTGIGRDEFDVSKLRYHKIIIMTDADVDGAHIRTLLLTFFYRQMPELIEGGYLYIAQPPLYKVARGKSEVYLKDQTALDDYLIQQGIENAQLNLSSGEVIVGQDLVRVVEEARQLKRVLDAFPTHYPRHILEQAAIAGAFVPGAVDADLQGVADKVAARLDLIALEYERGWNGRITQDKGIRLARILRGVEEVRTLDGPMLRSGEARKTGSFTESLQHIYGTPSTLERKDRRQLIHGPLDLLKAILDEGEKGLTLQRYKGLGEMNPDQLWETTLDPDARTLLQVTIDDMAEADDLFTKLMGDVVEPRREFIQQNALTVENLDF</sequence>
<dbReference type="NCBIfam" id="TIGR01059">
    <property type="entry name" value="gyrB"/>
    <property type="match status" value="1"/>
</dbReference>
<dbReference type="PRINTS" id="PR01159">
    <property type="entry name" value="DNAGYRASEB"/>
</dbReference>
<feature type="binding site" evidence="11">
    <location>
        <position position="506"/>
    </location>
    <ligand>
        <name>Mg(2+)</name>
        <dbReference type="ChEBI" id="CHEBI:18420"/>
        <label>1</label>
        <note>catalytic</note>
    </ligand>
</feature>
<keyword evidence="10 11" id="KW-0413">Isomerase</keyword>
<dbReference type="PANTHER" id="PTHR45866">
    <property type="entry name" value="DNA GYRASE/TOPOISOMERASE SUBUNIT B"/>
    <property type="match status" value="1"/>
</dbReference>
<dbReference type="STRING" id="561184.SAMN05216376_10992"/>
<dbReference type="Pfam" id="PF00986">
    <property type="entry name" value="DNA_gyraseB_C"/>
    <property type="match status" value="1"/>
</dbReference>
<dbReference type="GO" id="GO:0005694">
    <property type="term" value="C:chromosome"/>
    <property type="evidence" value="ECO:0007669"/>
    <property type="project" value="InterPro"/>
</dbReference>
<dbReference type="FunFam" id="3.30.230.10:FF:000005">
    <property type="entry name" value="DNA gyrase subunit B"/>
    <property type="match status" value="1"/>
</dbReference>
<comment type="miscellaneous">
    <text evidence="11">Few gyrases are as efficient as E.coli at forming negative supercoils. Not all organisms have 2 type II topoisomerases; in organisms with a single type II topoisomerase this enzyme also has to decatenate newly replicated chromosomes.</text>
</comment>
<keyword evidence="7 11" id="KW-0460">Magnesium</keyword>
<keyword evidence="8 11" id="KW-0799">Topoisomerase</keyword>
<comment type="cofactor">
    <cofactor evidence="11">
        <name>Mg(2+)</name>
        <dbReference type="ChEBI" id="CHEBI:18420"/>
    </cofactor>
    <cofactor evidence="11">
        <name>Mn(2+)</name>
        <dbReference type="ChEBI" id="CHEBI:29035"/>
    </cofactor>
    <cofactor evidence="11">
        <name>Ca(2+)</name>
        <dbReference type="ChEBI" id="CHEBI:29108"/>
    </cofactor>
    <text evidence="11">Binds two Mg(2+) per subunit. The magnesium ions form salt bridges with both the protein and the DNA. Can also accept other divalent metal cations, such as Mn(2+) or Ca(2+).</text>
</comment>
<dbReference type="SUPFAM" id="SSF55874">
    <property type="entry name" value="ATPase domain of HSP90 chaperone/DNA topoisomerase II/histidine kinase"/>
    <property type="match status" value="1"/>
</dbReference>
<evidence type="ECO:0000256" key="9">
    <source>
        <dbReference type="ARBA" id="ARBA00023125"/>
    </source>
</evidence>
<dbReference type="GO" id="GO:0003918">
    <property type="term" value="F:DNA topoisomerase type II (double strand cut, ATP-hydrolyzing) activity"/>
    <property type="evidence" value="ECO:0007669"/>
    <property type="project" value="UniProtKB-UniRule"/>
</dbReference>
<feature type="binding site" evidence="11">
    <location>
        <position position="508"/>
    </location>
    <ligand>
        <name>Mg(2+)</name>
        <dbReference type="ChEBI" id="CHEBI:18420"/>
        <label>2</label>
    </ligand>
</feature>
<dbReference type="Proteomes" id="UP000030960">
    <property type="component" value="Unassembled WGS sequence"/>
</dbReference>
<evidence type="ECO:0000256" key="3">
    <source>
        <dbReference type="ARBA" id="ARBA00022490"/>
    </source>
</evidence>
<evidence type="ECO:0000256" key="2">
    <source>
        <dbReference type="ARBA" id="ARBA00010708"/>
    </source>
</evidence>
<name>A0A0B3S750_9RHOB</name>
<dbReference type="InterPro" id="IPR018522">
    <property type="entry name" value="TopoIIA_CS"/>
</dbReference>
<dbReference type="InterPro" id="IPR002288">
    <property type="entry name" value="DNA_gyrase_B_C"/>
</dbReference>
<dbReference type="InterPro" id="IPR034160">
    <property type="entry name" value="TOPRIM_GyrB"/>
</dbReference>
<dbReference type="PRINTS" id="PR00418">
    <property type="entry name" value="TPI2FAMILY"/>
</dbReference>
<comment type="caution">
    <text evidence="12">The sequence shown here is derived from an EMBL/GenBank/DDBJ whole genome shotgun (WGS) entry which is preliminary data.</text>
</comment>
<comment type="function">
    <text evidence="11">A type II topoisomerase that negatively supercoils closed circular double-stranded (ds) DNA in an ATP-dependent manner to modulate DNA topology and maintain chromosomes in an underwound state. Negative supercoiling favors strand separation, and DNA replication, transcription, recombination and repair, all of which involve strand separation. Also able to catalyze the interconversion of other topological isomers of dsDNA rings, including catenanes and knotted rings. Type II topoisomerases break and join 2 DNA strands simultaneously in an ATP-dependent manner.</text>
</comment>
<dbReference type="InterPro" id="IPR013760">
    <property type="entry name" value="Topo_IIA-like_dom_sf"/>
</dbReference>
<dbReference type="InterPro" id="IPR003594">
    <property type="entry name" value="HATPase_dom"/>
</dbReference>
<dbReference type="Gene3D" id="3.30.565.10">
    <property type="entry name" value="Histidine kinase-like ATPase, C-terminal domain"/>
    <property type="match status" value="1"/>
</dbReference>
<dbReference type="Pfam" id="PF00204">
    <property type="entry name" value="DNA_gyraseB"/>
    <property type="match status" value="1"/>
</dbReference>
<dbReference type="CDD" id="cd16928">
    <property type="entry name" value="HATPase_GyrB-like"/>
    <property type="match status" value="1"/>
</dbReference>
<dbReference type="InterPro" id="IPR013506">
    <property type="entry name" value="Topo_IIA_bsu_dom2"/>
</dbReference>
<dbReference type="AlphaFoldDB" id="A0A0B3S750"/>
<dbReference type="CDD" id="cd03366">
    <property type="entry name" value="TOPRIM_TopoIIA_GyrB"/>
    <property type="match status" value="1"/>
</dbReference>
<dbReference type="PROSITE" id="PS00177">
    <property type="entry name" value="TOPOISOMERASE_II"/>
    <property type="match status" value="1"/>
</dbReference>
<dbReference type="NCBIfam" id="NF011501">
    <property type="entry name" value="PRK14939.1"/>
    <property type="match status" value="1"/>
</dbReference>
<keyword evidence="3 11" id="KW-0963">Cytoplasm</keyword>
<dbReference type="Pfam" id="PF02518">
    <property type="entry name" value="HATPase_c"/>
    <property type="match status" value="1"/>
</dbReference>
<dbReference type="PROSITE" id="PS50880">
    <property type="entry name" value="TOPRIM"/>
    <property type="match status" value="1"/>
</dbReference>
<dbReference type="EC" id="5.6.2.2" evidence="11"/>
<evidence type="ECO:0000256" key="8">
    <source>
        <dbReference type="ARBA" id="ARBA00023029"/>
    </source>
</evidence>
<dbReference type="GO" id="GO:0005737">
    <property type="term" value="C:cytoplasm"/>
    <property type="evidence" value="ECO:0007669"/>
    <property type="project" value="UniProtKB-SubCell"/>
</dbReference>
<dbReference type="InterPro" id="IPR020568">
    <property type="entry name" value="Ribosomal_Su5_D2-typ_SF"/>
</dbReference>
<dbReference type="SMART" id="SM00433">
    <property type="entry name" value="TOP2c"/>
    <property type="match status" value="1"/>
</dbReference>
<dbReference type="NCBIfam" id="NF004189">
    <property type="entry name" value="PRK05644.1"/>
    <property type="match status" value="1"/>
</dbReference>
<dbReference type="PANTHER" id="PTHR45866:SF1">
    <property type="entry name" value="DNA GYRASE SUBUNIT B, MITOCHONDRIAL"/>
    <property type="match status" value="1"/>
</dbReference>
<comment type="similarity">
    <text evidence="2 11">Belongs to the type II topoisomerase GyrB family.</text>
</comment>
<dbReference type="Pfam" id="PF21249">
    <property type="entry name" value="GyrB_hook"/>
    <property type="match status" value="1"/>
</dbReference>
<gene>
    <name evidence="11 12" type="primary">gyrB</name>
    <name evidence="12" type="ORF">OA50_02971</name>
</gene>
<feature type="site" description="Interaction with DNA" evidence="11">
    <location>
        <position position="460"/>
    </location>
</feature>
<dbReference type="OrthoDB" id="9802808at2"/>
<dbReference type="InterPro" id="IPR013759">
    <property type="entry name" value="Topo_IIA_B_C"/>
</dbReference>
<dbReference type="GO" id="GO:0006261">
    <property type="term" value="P:DNA-templated DNA replication"/>
    <property type="evidence" value="ECO:0007669"/>
    <property type="project" value="UniProtKB-UniRule"/>
</dbReference>
<keyword evidence="6 11" id="KW-0067">ATP-binding</keyword>
<dbReference type="GO" id="GO:0006265">
    <property type="term" value="P:DNA topological change"/>
    <property type="evidence" value="ECO:0007669"/>
    <property type="project" value="UniProtKB-UniRule"/>
</dbReference>
<accession>A0A225QPG0</accession>
<dbReference type="SMART" id="SM00387">
    <property type="entry name" value="HATPase_c"/>
    <property type="match status" value="1"/>
</dbReference>
<dbReference type="CDD" id="cd00822">
    <property type="entry name" value="TopoII_Trans_DNA_gyrase"/>
    <property type="match status" value="1"/>
</dbReference>
<dbReference type="FunFam" id="3.30.565.10:FF:000002">
    <property type="entry name" value="DNA gyrase subunit B"/>
    <property type="match status" value="1"/>
</dbReference>
<dbReference type="SUPFAM" id="SSF54211">
    <property type="entry name" value="Ribosomal protein S5 domain 2-like"/>
    <property type="match status" value="1"/>
</dbReference>
<reference evidence="12 13" key="1">
    <citation type="submission" date="2014-10" db="EMBL/GenBank/DDBJ databases">
        <title>Genome sequence of Ponticoccus sp. strain UMTAT08 isolated from clonal culture of toxic dinoflagellate Alexandrium tamiyavanichii.</title>
        <authorList>
            <person name="Gan H.Y."/>
            <person name="Muhd D.-D."/>
            <person name="Mohd Noor M.E."/>
            <person name="Yeong Y.S."/>
            <person name="Usup G."/>
        </authorList>
    </citation>
    <scope>NUCLEOTIDE SEQUENCE [LARGE SCALE GENOMIC DNA]</scope>
    <source>
        <strain evidence="12 13">UMTAT08</strain>
    </source>
</reference>
<evidence type="ECO:0000256" key="11">
    <source>
        <dbReference type="HAMAP-Rule" id="MF_01898"/>
    </source>
</evidence>
<keyword evidence="5 11" id="KW-0547">Nucleotide-binding</keyword>
<dbReference type="GO" id="GO:0003677">
    <property type="term" value="F:DNA binding"/>
    <property type="evidence" value="ECO:0007669"/>
    <property type="project" value="UniProtKB-KW"/>
</dbReference>
<keyword evidence="9" id="KW-0238">DNA-binding</keyword>
<evidence type="ECO:0000313" key="13">
    <source>
        <dbReference type="Proteomes" id="UP000030960"/>
    </source>
</evidence>
<organism evidence="12 13">
    <name type="scientific">Mameliella alba</name>
    <dbReference type="NCBI Taxonomy" id="561184"/>
    <lineage>
        <taxon>Bacteria</taxon>
        <taxon>Pseudomonadati</taxon>
        <taxon>Pseudomonadota</taxon>
        <taxon>Alphaproteobacteria</taxon>
        <taxon>Rhodobacterales</taxon>
        <taxon>Roseobacteraceae</taxon>
        <taxon>Mameliella</taxon>
    </lineage>
</organism>
<dbReference type="Gene3D" id="3.40.50.670">
    <property type="match status" value="2"/>
</dbReference>
<evidence type="ECO:0000256" key="7">
    <source>
        <dbReference type="ARBA" id="ARBA00022842"/>
    </source>
</evidence>
<keyword evidence="13" id="KW-1185">Reference proteome</keyword>
<dbReference type="InterPro" id="IPR006171">
    <property type="entry name" value="TOPRIM_dom"/>
</dbReference>
<evidence type="ECO:0000256" key="1">
    <source>
        <dbReference type="ARBA" id="ARBA00000185"/>
    </source>
</evidence>
<dbReference type="PATRIC" id="fig|1515334.3.peg.2989"/>
<feature type="binding site" evidence="11">
    <location>
        <position position="432"/>
    </location>
    <ligand>
        <name>Mg(2+)</name>
        <dbReference type="ChEBI" id="CHEBI:18420"/>
        <label>1</label>
        <note>catalytic</note>
    </ligand>
</feature>
<feature type="binding site" evidence="11">
    <location>
        <position position="506"/>
    </location>
    <ligand>
        <name>Mg(2+)</name>
        <dbReference type="ChEBI" id="CHEBI:18420"/>
        <label>2</label>
    </ligand>
</feature>
<protein>
    <recommendedName>
        <fullName evidence="11">DNA gyrase subunit B</fullName>
        <ecNumber evidence="11">5.6.2.2</ecNumber>
    </recommendedName>
</protein>
<dbReference type="InterPro" id="IPR001241">
    <property type="entry name" value="Topo_IIA"/>
</dbReference>
<dbReference type="InterPro" id="IPR036890">
    <property type="entry name" value="HATPase_C_sf"/>
</dbReference>
<evidence type="ECO:0000313" key="12">
    <source>
        <dbReference type="EMBL" id="KHQ52496.1"/>
    </source>
</evidence>
<feature type="site" description="Interaction with DNA" evidence="11">
    <location>
        <position position="457"/>
    </location>
</feature>
<dbReference type="Gene3D" id="3.30.230.10">
    <property type="match status" value="1"/>
</dbReference>
<evidence type="ECO:0000256" key="6">
    <source>
        <dbReference type="ARBA" id="ARBA00022840"/>
    </source>
</evidence>
<dbReference type="GO" id="GO:0046872">
    <property type="term" value="F:metal ion binding"/>
    <property type="evidence" value="ECO:0007669"/>
    <property type="project" value="UniProtKB-KW"/>
</dbReference>
<dbReference type="FunFam" id="3.40.50.670:FF:000001">
    <property type="entry name" value="DNA topoisomerase 2"/>
    <property type="match status" value="1"/>
</dbReference>
<dbReference type="InterPro" id="IPR049353">
    <property type="entry name" value="GyrB_hook"/>
</dbReference>
<evidence type="ECO:0000256" key="10">
    <source>
        <dbReference type="ARBA" id="ARBA00023235"/>
    </source>
</evidence>
<dbReference type="HAMAP" id="MF_01898">
    <property type="entry name" value="GyrB"/>
    <property type="match status" value="1"/>
</dbReference>
<evidence type="ECO:0000256" key="4">
    <source>
        <dbReference type="ARBA" id="ARBA00022723"/>
    </source>
</evidence>